<evidence type="ECO:0000256" key="1">
    <source>
        <dbReference type="SAM" id="Phobius"/>
    </source>
</evidence>
<keyword evidence="1" id="KW-0812">Transmembrane</keyword>
<dbReference type="PANTHER" id="PTHR33371:SF4">
    <property type="entry name" value="INTERMEMBRANE PHOSPHOLIPID TRANSPORT SYSTEM BINDING PROTEIN MLAD"/>
    <property type="match status" value="1"/>
</dbReference>
<gene>
    <name evidence="3" type="ORF">ACFQGD_04635</name>
</gene>
<dbReference type="EMBL" id="JBHSXX010000001">
    <property type="protein sequence ID" value="MFC6866424.1"/>
    <property type="molecule type" value="Genomic_DNA"/>
</dbReference>
<dbReference type="PANTHER" id="PTHR33371">
    <property type="entry name" value="INTERMEMBRANE PHOSPHOLIPID TRANSPORT SYSTEM BINDING PROTEIN MLAD-RELATED"/>
    <property type="match status" value="1"/>
</dbReference>
<feature type="domain" description="Mce/MlaD" evidence="2">
    <location>
        <begin position="53"/>
        <end position="132"/>
    </location>
</feature>
<feature type="transmembrane region" description="Helical" evidence="1">
    <location>
        <begin position="21"/>
        <end position="40"/>
    </location>
</feature>
<dbReference type="InterPro" id="IPR003399">
    <property type="entry name" value="Mce/MlaD"/>
</dbReference>
<sequence length="449" mass="48123">MMTAVRRNLRKLLVKTGELSPFKLGTVIIALIVLMVAGLSQMEKIRTWTRSGEIVRAEFARNYRLQDYVSEVKVAGVVVGVVESVERANGGKAVARLKVDDGIVETLGSSPRALIRPTTILGGNYYVALEPGGSGDRFSGTIPAQRTEVPVELQHVASALQPDAIDGIRTSVRAMDKTLGPRGRGAVEKMLDHAPGTLGPAAKVLRGLQGERPQRDLRNLVQGLESTARVLTRNDGELESIIEDMHAVSNVLDDRSEEVAATVRTLPATLDSAERGLHALDRTLTKLRDTSGPARPVAQELDTTLKHLGPVLAKSRPLVSDLKGLLADARPLVEQLVPTTRQTTSVLNDVSGPVLDRVNGPIKKMVLTPFKGSGVYSGGGSDKPLYQEIGYMFADMDRASQLVDENGTAVGLQPGFGGALISGTPINFEKLLDTIGQSRGGTPEQREGR</sequence>
<dbReference type="Proteomes" id="UP001596337">
    <property type="component" value="Unassembled WGS sequence"/>
</dbReference>
<dbReference type="RefSeq" id="WP_345402058.1">
    <property type="nucleotide sequence ID" value="NZ_BAABLA010000108.1"/>
</dbReference>
<accession>A0ABW2BV40</accession>
<evidence type="ECO:0000313" key="3">
    <source>
        <dbReference type="EMBL" id="MFC6866424.1"/>
    </source>
</evidence>
<reference evidence="4" key="1">
    <citation type="journal article" date="2019" name="Int. J. Syst. Evol. Microbiol.">
        <title>The Global Catalogue of Microorganisms (GCM) 10K type strain sequencing project: providing services to taxonomists for standard genome sequencing and annotation.</title>
        <authorList>
            <consortium name="The Broad Institute Genomics Platform"/>
            <consortium name="The Broad Institute Genome Sequencing Center for Infectious Disease"/>
            <person name="Wu L."/>
            <person name="Ma J."/>
        </authorList>
    </citation>
    <scope>NUCLEOTIDE SEQUENCE [LARGE SCALE GENOMIC DNA]</scope>
    <source>
        <strain evidence="4">KCTC 32255</strain>
    </source>
</reference>
<evidence type="ECO:0000313" key="4">
    <source>
        <dbReference type="Proteomes" id="UP001596337"/>
    </source>
</evidence>
<proteinExistence type="predicted"/>
<comment type="caution">
    <text evidence="3">The sequence shown here is derived from an EMBL/GenBank/DDBJ whole genome shotgun (WGS) entry which is preliminary data.</text>
</comment>
<name>A0ABW2BV40_9PSEU</name>
<evidence type="ECO:0000259" key="2">
    <source>
        <dbReference type="Pfam" id="PF02470"/>
    </source>
</evidence>
<dbReference type="InterPro" id="IPR052336">
    <property type="entry name" value="MlaD_Phospholipid_Transporter"/>
</dbReference>
<keyword evidence="1" id="KW-0472">Membrane</keyword>
<protein>
    <submittedName>
        <fullName evidence="3">MlaD family protein</fullName>
    </submittedName>
</protein>
<keyword evidence="4" id="KW-1185">Reference proteome</keyword>
<organism evidence="3 4">
    <name type="scientific">Haloechinothrix salitolerans</name>
    <dbReference type="NCBI Taxonomy" id="926830"/>
    <lineage>
        <taxon>Bacteria</taxon>
        <taxon>Bacillati</taxon>
        <taxon>Actinomycetota</taxon>
        <taxon>Actinomycetes</taxon>
        <taxon>Pseudonocardiales</taxon>
        <taxon>Pseudonocardiaceae</taxon>
        <taxon>Haloechinothrix</taxon>
    </lineage>
</organism>
<dbReference type="Pfam" id="PF02470">
    <property type="entry name" value="MlaD"/>
    <property type="match status" value="1"/>
</dbReference>
<keyword evidence="1" id="KW-1133">Transmembrane helix</keyword>